<keyword evidence="2" id="KW-1133">Transmembrane helix</keyword>
<dbReference type="AlphaFoldDB" id="A0A9X1MGS1"/>
<name>A0A9X1MGS1_9BACT</name>
<keyword evidence="2" id="KW-0472">Membrane</keyword>
<comment type="caution">
    <text evidence="3">The sequence shown here is derived from an EMBL/GenBank/DDBJ whole genome shotgun (WGS) entry which is preliminary data.</text>
</comment>
<dbReference type="RefSeq" id="WP_230214142.1">
    <property type="nucleotide sequence ID" value="NZ_JAJKFT010000001.1"/>
</dbReference>
<dbReference type="PROSITE" id="PS51257">
    <property type="entry name" value="PROKAR_LIPOPROTEIN"/>
    <property type="match status" value="1"/>
</dbReference>
<gene>
    <name evidence="3" type="ORF">LOC68_00010</name>
</gene>
<evidence type="ECO:0000313" key="3">
    <source>
        <dbReference type="EMBL" id="MCC9626778.1"/>
    </source>
</evidence>
<accession>A0A9X1MGS1</accession>
<dbReference type="EMBL" id="JAJKFT010000001">
    <property type="protein sequence ID" value="MCC9626778.1"/>
    <property type="molecule type" value="Genomic_DNA"/>
</dbReference>
<proteinExistence type="predicted"/>
<sequence length="230" mass="24689">MSSGDRFSVDDPFSPRPPKKSSGGGWFFGIGGCIVAAVALPTLLVCGCCGGLVQWAMNERAKEIVAAVEKDETFREEIGKVSSSSINWSASMAAGDDVFVYDVTGDKGSGQLYVHEPGDDVESIDLHKGSKEWALEFDAESLSDWGNDPQVMSAIEGDPTIEKMLGTISKCEMNLTASMGEDDPNIFVYDVEGDKGSGQVLIEFNDDEDIVSAKLKKDGQEIDLKVDGEN</sequence>
<keyword evidence="2" id="KW-0812">Transmembrane</keyword>
<feature type="transmembrane region" description="Helical" evidence="2">
    <location>
        <begin position="26"/>
        <end position="53"/>
    </location>
</feature>
<evidence type="ECO:0000313" key="4">
    <source>
        <dbReference type="Proteomes" id="UP001139103"/>
    </source>
</evidence>
<keyword evidence="4" id="KW-1185">Reference proteome</keyword>
<reference evidence="3" key="1">
    <citation type="submission" date="2021-11" db="EMBL/GenBank/DDBJ databases">
        <title>Genome sequence.</title>
        <authorList>
            <person name="Sun Q."/>
        </authorList>
    </citation>
    <scope>NUCLEOTIDE SEQUENCE</scope>
    <source>
        <strain evidence="3">JC732</strain>
    </source>
</reference>
<feature type="region of interest" description="Disordered" evidence="1">
    <location>
        <begin position="1"/>
        <end position="21"/>
    </location>
</feature>
<evidence type="ECO:0000256" key="2">
    <source>
        <dbReference type="SAM" id="Phobius"/>
    </source>
</evidence>
<evidence type="ECO:0000256" key="1">
    <source>
        <dbReference type="SAM" id="MobiDB-lite"/>
    </source>
</evidence>
<protein>
    <submittedName>
        <fullName evidence="3">Uncharacterized protein</fullName>
    </submittedName>
</protein>
<organism evidence="3 4">
    <name type="scientific">Blastopirellula sediminis</name>
    <dbReference type="NCBI Taxonomy" id="2894196"/>
    <lineage>
        <taxon>Bacteria</taxon>
        <taxon>Pseudomonadati</taxon>
        <taxon>Planctomycetota</taxon>
        <taxon>Planctomycetia</taxon>
        <taxon>Pirellulales</taxon>
        <taxon>Pirellulaceae</taxon>
        <taxon>Blastopirellula</taxon>
    </lineage>
</organism>
<dbReference type="Proteomes" id="UP001139103">
    <property type="component" value="Unassembled WGS sequence"/>
</dbReference>